<dbReference type="InterPro" id="IPR050141">
    <property type="entry name" value="GCL_type2/YbdK_subfam"/>
</dbReference>
<proteinExistence type="inferred from homology"/>
<keyword evidence="8" id="KW-1185">Reference proteome</keyword>
<evidence type="ECO:0000313" key="7">
    <source>
        <dbReference type="EMBL" id="UNM16616.1"/>
    </source>
</evidence>
<dbReference type="InterPro" id="IPR006336">
    <property type="entry name" value="GCS2"/>
</dbReference>
<gene>
    <name evidence="7" type="ORF">J4032_20245</name>
</gene>
<evidence type="ECO:0000256" key="3">
    <source>
        <dbReference type="ARBA" id="ARBA00022840"/>
    </source>
</evidence>
<protein>
    <recommendedName>
        <fullName evidence="5">Putative glutamate--cysteine ligase 2</fullName>
        <ecNumber evidence="5">6.3.2.2</ecNumber>
    </recommendedName>
    <alternativeName>
        <fullName evidence="5">Gamma-glutamylcysteine synthetase 2</fullName>
        <shortName evidence="5">GCS 2</shortName>
        <shortName evidence="5">Gamma-GCS 2</shortName>
    </alternativeName>
</protein>
<dbReference type="PANTHER" id="PTHR36510:SF1">
    <property type="entry name" value="GLUTAMATE--CYSTEINE LIGASE 2-RELATED"/>
    <property type="match status" value="1"/>
</dbReference>
<keyword evidence="2 5" id="KW-0547">Nucleotide-binding</keyword>
<dbReference type="GO" id="GO:0016874">
    <property type="term" value="F:ligase activity"/>
    <property type="evidence" value="ECO:0007669"/>
    <property type="project" value="UniProtKB-KW"/>
</dbReference>
<evidence type="ECO:0000256" key="5">
    <source>
        <dbReference type="HAMAP-Rule" id="MF_01609"/>
    </source>
</evidence>
<evidence type="ECO:0000256" key="2">
    <source>
        <dbReference type="ARBA" id="ARBA00022741"/>
    </source>
</evidence>
<dbReference type="EMBL" id="CP071872">
    <property type="protein sequence ID" value="UNM16616.1"/>
    <property type="molecule type" value="Genomic_DNA"/>
</dbReference>
<sequence>MGAAGGWVVPTMGVEEEFFLVDRRTRAPVPRGPQVIAQAAPLLGEQIQAEFYRCMVEICTQPMLSCADLRAELAGLRATVADAARDAGCLLLASGTPVVPSPGPVPVTDTPRYRRMESRYRVVVDDGASTTCGCHVHIGPLDRPQALAVANQLRPWLPVLQALAVNSPLSSGHETGFAGWRAVQMARWPTVEPAPLLDTAGYEATADALVASGTLLDRRMIYWYARPSEHVPTLEIRIADVNADLDCTVLLAALVRGLCMTLLAEVGEGRPPPRIPPGRLRAAHWRAALLGPTGTGLDPVTGTEVPMRELIDRLLARAEPGLTAAGDTALAHRLLDRHLVLGSGAHRQRVRYRRSGSLRDVVDHMTALTTSASPGAQPADTAGTAVHRGTGRHDTG</sequence>
<dbReference type="NCBIfam" id="NF010041">
    <property type="entry name" value="PRK13517.1-1"/>
    <property type="match status" value="1"/>
</dbReference>
<evidence type="ECO:0000256" key="4">
    <source>
        <dbReference type="ARBA" id="ARBA00048819"/>
    </source>
</evidence>
<evidence type="ECO:0000256" key="1">
    <source>
        <dbReference type="ARBA" id="ARBA00022598"/>
    </source>
</evidence>
<comment type="function">
    <text evidence="5">ATP-dependent carboxylate-amine ligase which exhibits weak glutamate--cysteine ligase activity.</text>
</comment>
<dbReference type="HAMAP" id="MF_01609">
    <property type="entry name" value="Glu_cys_ligase_2"/>
    <property type="match status" value="1"/>
</dbReference>
<reference evidence="7 8" key="1">
    <citation type="submission" date="2021-03" db="EMBL/GenBank/DDBJ databases">
        <title>Complete genome of Streptomyces formicae strain 1H-GS9 (DSM 100524).</title>
        <authorList>
            <person name="Atanasov K.E."/>
            <person name="Altabella T."/>
            <person name="Ferrer A."/>
        </authorList>
    </citation>
    <scope>NUCLEOTIDE SEQUENCE [LARGE SCALE GENOMIC DNA]</scope>
    <source>
        <strain evidence="7 8">1H-GS9</strain>
    </source>
</reference>
<feature type="region of interest" description="Disordered" evidence="6">
    <location>
        <begin position="368"/>
        <end position="396"/>
    </location>
</feature>
<dbReference type="SUPFAM" id="SSF55931">
    <property type="entry name" value="Glutamine synthetase/guanido kinase"/>
    <property type="match status" value="1"/>
</dbReference>
<dbReference type="Proteomes" id="UP000828924">
    <property type="component" value="Chromosome"/>
</dbReference>
<dbReference type="EC" id="6.3.2.2" evidence="5"/>
<dbReference type="InterPro" id="IPR011793">
    <property type="entry name" value="YbdK"/>
</dbReference>
<dbReference type="Pfam" id="PF04107">
    <property type="entry name" value="GCS2"/>
    <property type="match status" value="1"/>
</dbReference>
<name>A0ABY3WYG4_9ACTN</name>
<comment type="similarity">
    <text evidence="5">Belongs to the glutamate--cysteine ligase type 2 family. YbdK subfamily.</text>
</comment>
<dbReference type="InterPro" id="IPR014746">
    <property type="entry name" value="Gln_synth/guanido_kin_cat_dom"/>
</dbReference>
<dbReference type="PANTHER" id="PTHR36510">
    <property type="entry name" value="GLUTAMATE--CYSTEINE LIGASE 2-RELATED"/>
    <property type="match status" value="1"/>
</dbReference>
<keyword evidence="1 5" id="KW-0436">Ligase</keyword>
<comment type="catalytic activity">
    <reaction evidence="4 5">
        <text>L-cysteine + L-glutamate + ATP = gamma-L-glutamyl-L-cysteine + ADP + phosphate + H(+)</text>
        <dbReference type="Rhea" id="RHEA:13285"/>
        <dbReference type="ChEBI" id="CHEBI:15378"/>
        <dbReference type="ChEBI" id="CHEBI:29985"/>
        <dbReference type="ChEBI" id="CHEBI:30616"/>
        <dbReference type="ChEBI" id="CHEBI:35235"/>
        <dbReference type="ChEBI" id="CHEBI:43474"/>
        <dbReference type="ChEBI" id="CHEBI:58173"/>
        <dbReference type="ChEBI" id="CHEBI:456216"/>
        <dbReference type="EC" id="6.3.2.2"/>
    </reaction>
</comment>
<dbReference type="NCBIfam" id="TIGR02050">
    <property type="entry name" value="gshA_cyan_rel"/>
    <property type="match status" value="1"/>
</dbReference>
<organism evidence="7 8">
    <name type="scientific">Streptomyces formicae</name>
    <dbReference type="NCBI Taxonomy" id="1616117"/>
    <lineage>
        <taxon>Bacteria</taxon>
        <taxon>Bacillati</taxon>
        <taxon>Actinomycetota</taxon>
        <taxon>Actinomycetes</taxon>
        <taxon>Kitasatosporales</taxon>
        <taxon>Streptomycetaceae</taxon>
        <taxon>Streptomyces</taxon>
    </lineage>
</organism>
<evidence type="ECO:0000256" key="6">
    <source>
        <dbReference type="SAM" id="MobiDB-lite"/>
    </source>
</evidence>
<keyword evidence="3 5" id="KW-0067">ATP-binding</keyword>
<evidence type="ECO:0000313" key="8">
    <source>
        <dbReference type="Proteomes" id="UP000828924"/>
    </source>
</evidence>
<dbReference type="Gene3D" id="3.30.590.20">
    <property type="match status" value="1"/>
</dbReference>
<accession>A0ABY3WYG4</accession>